<evidence type="ECO:0000313" key="2">
    <source>
        <dbReference type="Proteomes" id="UP000501727"/>
    </source>
</evidence>
<dbReference type="Proteomes" id="UP000501727">
    <property type="component" value="Chromosome"/>
</dbReference>
<reference evidence="2" key="1">
    <citation type="journal article" date="2020" name="Microbiol. Resour. Announc.">
        <title>Complete Genome Sequence of Adlercreutzia sp. Strain 8CFCBH1, a Potent Producer of Equol, Isolated from Healthy Japanese Feces.</title>
        <authorList>
            <person name="Ogata Y."/>
            <person name="Sakamoto M."/>
            <person name="Ohkuma M."/>
            <person name="Hattori M."/>
            <person name="Suda W."/>
        </authorList>
    </citation>
    <scope>NUCLEOTIDE SEQUENCE [LARGE SCALE GENOMIC DNA]</scope>
    <source>
        <strain evidence="2">8CFCBH1</strain>
    </source>
</reference>
<proteinExistence type="predicted"/>
<organism evidence="1 2">
    <name type="scientific">Adlercreutzia hattorii</name>
    <dbReference type="NCBI Taxonomy" id="2707299"/>
    <lineage>
        <taxon>Bacteria</taxon>
        <taxon>Bacillati</taxon>
        <taxon>Actinomycetota</taxon>
        <taxon>Coriobacteriia</taxon>
        <taxon>Eggerthellales</taxon>
        <taxon>Eggerthellaceae</taxon>
        <taxon>Adlercreutzia</taxon>
    </lineage>
</organism>
<dbReference type="EMBL" id="AP022829">
    <property type="protein sequence ID" value="BCA89815.1"/>
    <property type="molecule type" value="Genomic_DNA"/>
</dbReference>
<evidence type="ECO:0000313" key="1">
    <source>
        <dbReference type="EMBL" id="BCA89815.1"/>
    </source>
</evidence>
<name>A0A6F8SNW9_9ACTN</name>
<accession>A0A6F8SNW9</accession>
<protein>
    <submittedName>
        <fullName evidence="1">Uncharacterized protein</fullName>
    </submittedName>
</protein>
<dbReference type="AlphaFoldDB" id="A0A6F8SNW9"/>
<dbReference type="RefSeq" id="WP_114538959.1">
    <property type="nucleotide sequence ID" value="NZ_AP022829.1"/>
</dbReference>
<sequence length="253" mass="27890">MYTASEEANQELLFRIAEAWNVCSIISSIMERGGLRNFAQNFEDVGCLYSNSGEQLFALMPLLGQTILLPPEASKSMEISSFVSYRKAFRERVDIPFGADGQAILAYAQQYAGVIKQLAYRSAKEAIVSHEDLALDLFKREKGVLWGILFAESLLESAIFTAFNKQGLIFVPNKIELASTTPLSRTDFDGATTQYMPYSDLLKTWFSNEDGSLHSGDPLTHPVFGEGVLVNAGSHEAQAFFADLATKECASLN</sequence>
<gene>
    <name evidence="1" type="ORF">ADCFC_23120</name>
</gene>
<dbReference type="KEGG" id="ahat:ADCFC_24340"/>
<reference evidence="2" key="2">
    <citation type="submission" date="2020-03" db="EMBL/GenBank/DDBJ databases">
        <title>Complete Genome Sequence of Adlercreutzia sp. strain 8CFCBH1 Producing Equol, Isolated from Healthy Japanese Feces.</title>
        <authorList>
            <person name="Ogata Y."/>
            <person name="Sakamoto M."/>
            <person name="Ohkuma M."/>
            <person name="Hattori M."/>
            <person name="Suda W."/>
        </authorList>
    </citation>
    <scope>NUCLEOTIDE SEQUENCE [LARGE SCALE GENOMIC DNA]</scope>
    <source>
        <strain evidence="2">8CFCBH1</strain>
    </source>
</reference>
<keyword evidence="2" id="KW-1185">Reference proteome</keyword>